<protein>
    <submittedName>
        <fullName evidence="1">Uncharacterized protein</fullName>
    </submittedName>
</protein>
<evidence type="ECO:0000313" key="2">
    <source>
        <dbReference type="Proteomes" id="UP001497482"/>
    </source>
</evidence>
<dbReference type="Proteomes" id="UP001497482">
    <property type="component" value="Chromosome 13"/>
</dbReference>
<accession>A0AAV2JP29</accession>
<proteinExistence type="predicted"/>
<dbReference type="EMBL" id="OZ035835">
    <property type="protein sequence ID" value="CAL1577777.1"/>
    <property type="molecule type" value="Genomic_DNA"/>
</dbReference>
<organism evidence="1 2">
    <name type="scientific">Knipowitschia caucasica</name>
    <name type="common">Caucasian dwarf goby</name>
    <name type="synonym">Pomatoschistus caucasicus</name>
    <dbReference type="NCBI Taxonomy" id="637954"/>
    <lineage>
        <taxon>Eukaryota</taxon>
        <taxon>Metazoa</taxon>
        <taxon>Chordata</taxon>
        <taxon>Craniata</taxon>
        <taxon>Vertebrata</taxon>
        <taxon>Euteleostomi</taxon>
        <taxon>Actinopterygii</taxon>
        <taxon>Neopterygii</taxon>
        <taxon>Teleostei</taxon>
        <taxon>Neoteleostei</taxon>
        <taxon>Acanthomorphata</taxon>
        <taxon>Gobiaria</taxon>
        <taxon>Gobiiformes</taxon>
        <taxon>Gobioidei</taxon>
        <taxon>Gobiidae</taxon>
        <taxon>Gobiinae</taxon>
        <taxon>Knipowitschia</taxon>
    </lineage>
</organism>
<dbReference type="AlphaFoldDB" id="A0AAV2JP29"/>
<reference evidence="1 2" key="1">
    <citation type="submission" date="2024-04" db="EMBL/GenBank/DDBJ databases">
        <authorList>
            <person name="Waldvogel A.-M."/>
            <person name="Schoenle A."/>
        </authorList>
    </citation>
    <scope>NUCLEOTIDE SEQUENCE [LARGE SCALE GENOMIC DNA]</scope>
</reference>
<keyword evidence="2" id="KW-1185">Reference proteome</keyword>
<evidence type="ECO:0000313" key="1">
    <source>
        <dbReference type="EMBL" id="CAL1577777.1"/>
    </source>
</evidence>
<name>A0AAV2JP29_KNICA</name>
<sequence length="199" mass="21525">MLSERQDAGGSAFSIRASGKATVILDRAEQRSATVWMEISDWRRAAIFSCAMNTKHWSVTKRHRAADLSALLAQTRLVAPRDMSVPHIHRAVCASVSLNMSDPQIAAVVCVLGRCSHTLEDGKVLLHVHEPEQCSSALSSAPTVLQGAACVQGFTASSAQSVLKEPSHTGTLTTDNIKIMKNEKQSCWVSEALEVLIMD</sequence>
<gene>
    <name evidence="1" type="ORF">KC01_LOCUS9073</name>
</gene>